<feature type="compositionally biased region" description="Polar residues" evidence="8">
    <location>
        <begin position="120"/>
        <end position="131"/>
    </location>
</feature>
<accession>A7RI30</accession>
<dbReference type="Pfam" id="PF00880">
    <property type="entry name" value="Nebulin"/>
    <property type="match status" value="1"/>
</dbReference>
<dbReference type="Pfam" id="PF00018">
    <property type="entry name" value="SH3_1"/>
    <property type="match status" value="1"/>
</dbReference>
<evidence type="ECO:0000256" key="8">
    <source>
        <dbReference type="SAM" id="MobiDB-lite"/>
    </source>
</evidence>
<feature type="domain" description="LIM zinc-binding" evidence="10">
    <location>
        <begin position="3"/>
        <end position="63"/>
    </location>
</feature>
<dbReference type="PRINTS" id="PR00452">
    <property type="entry name" value="SH3DOMAIN"/>
</dbReference>
<keyword evidence="2 6" id="KW-0479">Metal-binding</keyword>
<dbReference type="Gene3D" id="2.10.110.10">
    <property type="entry name" value="Cysteine Rich Protein"/>
    <property type="match status" value="1"/>
</dbReference>
<dbReference type="PROSITE" id="PS00478">
    <property type="entry name" value="LIM_DOMAIN_1"/>
    <property type="match status" value="1"/>
</dbReference>
<evidence type="ECO:0000256" key="6">
    <source>
        <dbReference type="PROSITE-ProRule" id="PRU00125"/>
    </source>
</evidence>
<dbReference type="EMBL" id="DS469511">
    <property type="protein sequence ID" value="EDO49080.1"/>
    <property type="molecule type" value="Genomic_DNA"/>
</dbReference>
<keyword evidence="5 6" id="KW-0440">LIM domain</keyword>
<dbReference type="InterPro" id="IPR000900">
    <property type="entry name" value="Nebulin_repeat"/>
</dbReference>
<dbReference type="OrthoDB" id="5971719at2759"/>
<dbReference type="SMART" id="SM00132">
    <property type="entry name" value="LIM"/>
    <property type="match status" value="1"/>
</dbReference>
<dbReference type="PANTHER" id="PTHR46218">
    <property type="entry name" value="LASP"/>
    <property type="match status" value="1"/>
</dbReference>
<evidence type="ECO:0000313" key="12">
    <source>
        <dbReference type="Proteomes" id="UP000001593"/>
    </source>
</evidence>
<keyword evidence="1 7" id="KW-0728">SH3 domain</keyword>
<feature type="region of interest" description="Disordered" evidence="8">
    <location>
        <begin position="120"/>
        <end position="150"/>
    </location>
</feature>
<dbReference type="SMART" id="SM00326">
    <property type="entry name" value="SH3"/>
    <property type="match status" value="1"/>
</dbReference>
<dbReference type="PROSITE" id="PS51216">
    <property type="entry name" value="NEBULIN"/>
    <property type="match status" value="1"/>
</dbReference>
<dbReference type="InterPro" id="IPR001781">
    <property type="entry name" value="Znf_LIM"/>
</dbReference>
<dbReference type="OMA" id="MVAKYHE"/>
<name>A7RI30_NEMVE</name>
<dbReference type="InterPro" id="IPR001452">
    <property type="entry name" value="SH3_domain"/>
</dbReference>
<dbReference type="PROSITE" id="PS50023">
    <property type="entry name" value="LIM_DOMAIN_2"/>
    <property type="match status" value="1"/>
</dbReference>
<dbReference type="InParanoid" id="A7RI30"/>
<sequence length="210" mass="24363">MNPPCARCRKTVYPVEKLSCLDKVWHKGCFKCESCGMTLNMKTYKGYQKLPYCDAHYPKTKHTVVADTLENQRIKTNTQIQSQVQYQRDFEQSRGRYTVISDDPETLRAINVNRNSSNVAYQSGSRDQYTGSRDPRMPSYGDRPPMPRTRKEERYVAAYNYTASDTDEIGLQEGDIITNPTRIDEGWMEGRNQRTGKFGMFPANYVEQYM</sequence>
<dbReference type="GO" id="GO:0046872">
    <property type="term" value="F:metal ion binding"/>
    <property type="evidence" value="ECO:0007669"/>
    <property type="project" value="UniProtKB-KW"/>
</dbReference>
<dbReference type="SUPFAM" id="SSF57716">
    <property type="entry name" value="Glucocorticoid receptor-like (DNA-binding domain)"/>
    <property type="match status" value="1"/>
</dbReference>
<dbReference type="KEGG" id="nve:5521335"/>
<dbReference type="InterPro" id="IPR036028">
    <property type="entry name" value="SH3-like_dom_sf"/>
</dbReference>
<dbReference type="PROSITE" id="PS50002">
    <property type="entry name" value="SH3"/>
    <property type="match status" value="1"/>
</dbReference>
<dbReference type="Pfam" id="PF00412">
    <property type="entry name" value="LIM"/>
    <property type="match status" value="1"/>
</dbReference>
<keyword evidence="4 6" id="KW-0862">Zinc</keyword>
<evidence type="ECO:0000256" key="4">
    <source>
        <dbReference type="ARBA" id="ARBA00022833"/>
    </source>
</evidence>
<protein>
    <recommendedName>
        <fullName evidence="13">LIM and SH3 domain protein 1</fullName>
    </recommendedName>
</protein>
<proteinExistence type="predicted"/>
<dbReference type="PANTHER" id="PTHR46218:SF4">
    <property type="entry name" value="LIM AND SH3 DOMAIN PROTEIN LASP"/>
    <property type="match status" value="1"/>
</dbReference>
<keyword evidence="12" id="KW-1185">Reference proteome</keyword>
<evidence type="ECO:0000256" key="1">
    <source>
        <dbReference type="ARBA" id="ARBA00022443"/>
    </source>
</evidence>
<organism evidence="11 12">
    <name type="scientific">Nematostella vectensis</name>
    <name type="common">Starlet sea anemone</name>
    <dbReference type="NCBI Taxonomy" id="45351"/>
    <lineage>
        <taxon>Eukaryota</taxon>
        <taxon>Metazoa</taxon>
        <taxon>Cnidaria</taxon>
        <taxon>Anthozoa</taxon>
        <taxon>Hexacorallia</taxon>
        <taxon>Actiniaria</taxon>
        <taxon>Edwardsiidae</taxon>
        <taxon>Nematostella</taxon>
    </lineage>
</organism>
<dbReference type="CDD" id="cd09447">
    <property type="entry name" value="LIM_LASP"/>
    <property type="match status" value="1"/>
</dbReference>
<dbReference type="GO" id="GO:0051015">
    <property type="term" value="F:actin filament binding"/>
    <property type="evidence" value="ECO:0000318"/>
    <property type="project" value="GO_Central"/>
</dbReference>
<dbReference type="AlphaFoldDB" id="A7RI30"/>
<dbReference type="eggNOG" id="KOG1702">
    <property type="taxonomic scope" value="Eukaryota"/>
</dbReference>
<evidence type="ECO:0000256" key="2">
    <source>
        <dbReference type="ARBA" id="ARBA00022723"/>
    </source>
</evidence>
<dbReference type="GO" id="GO:0005737">
    <property type="term" value="C:cytoplasm"/>
    <property type="evidence" value="ECO:0007669"/>
    <property type="project" value="UniProtKB-ARBA"/>
</dbReference>
<gene>
    <name evidence="11" type="ORF">NEMVEDRAFT_v1g178184</name>
</gene>
<dbReference type="GO" id="GO:0005925">
    <property type="term" value="C:focal adhesion"/>
    <property type="evidence" value="ECO:0000318"/>
    <property type="project" value="GO_Central"/>
</dbReference>
<dbReference type="InterPro" id="IPR051759">
    <property type="entry name" value="LIM-SH3_domain_protein"/>
</dbReference>
<evidence type="ECO:0000313" key="11">
    <source>
        <dbReference type="EMBL" id="EDO49080.1"/>
    </source>
</evidence>
<evidence type="ECO:0000256" key="3">
    <source>
        <dbReference type="ARBA" id="ARBA00022737"/>
    </source>
</evidence>
<evidence type="ECO:0000256" key="7">
    <source>
        <dbReference type="PROSITE-ProRule" id="PRU00192"/>
    </source>
</evidence>
<evidence type="ECO:0000256" key="5">
    <source>
        <dbReference type="ARBA" id="ARBA00023038"/>
    </source>
</evidence>
<evidence type="ECO:0008006" key="13">
    <source>
        <dbReference type="Google" id="ProtNLM"/>
    </source>
</evidence>
<dbReference type="SUPFAM" id="SSF50044">
    <property type="entry name" value="SH3-domain"/>
    <property type="match status" value="1"/>
</dbReference>
<dbReference type="SMART" id="SM00227">
    <property type="entry name" value="NEBU"/>
    <property type="match status" value="2"/>
</dbReference>
<feature type="domain" description="SH3" evidence="9">
    <location>
        <begin position="150"/>
        <end position="210"/>
    </location>
</feature>
<reference evidence="11 12" key="1">
    <citation type="journal article" date="2007" name="Science">
        <title>Sea anemone genome reveals ancestral eumetazoan gene repertoire and genomic organization.</title>
        <authorList>
            <person name="Putnam N.H."/>
            <person name="Srivastava M."/>
            <person name="Hellsten U."/>
            <person name="Dirks B."/>
            <person name="Chapman J."/>
            <person name="Salamov A."/>
            <person name="Terry A."/>
            <person name="Shapiro H."/>
            <person name="Lindquist E."/>
            <person name="Kapitonov V.V."/>
            <person name="Jurka J."/>
            <person name="Genikhovich G."/>
            <person name="Grigoriev I.V."/>
            <person name="Lucas S.M."/>
            <person name="Steele R.E."/>
            <person name="Finnerty J.R."/>
            <person name="Technau U."/>
            <person name="Martindale M.Q."/>
            <person name="Rokhsar D.S."/>
        </authorList>
    </citation>
    <scope>NUCLEOTIDE SEQUENCE [LARGE SCALE GENOMIC DNA]</scope>
    <source>
        <strain evidence="12">CH2 X CH6</strain>
    </source>
</reference>
<dbReference type="CDD" id="cd11789">
    <property type="entry name" value="SH3_Nebulin_family_C"/>
    <property type="match status" value="1"/>
</dbReference>
<dbReference type="PhylomeDB" id="A7RI30"/>
<evidence type="ECO:0000259" key="9">
    <source>
        <dbReference type="PROSITE" id="PS50002"/>
    </source>
</evidence>
<dbReference type="HOGENOM" id="CLU_026811_0_1_1"/>
<dbReference type="FunFam" id="2.10.110.10:FF:000087">
    <property type="entry name" value="LIM zinc-binding domain-containing Nebulette"/>
    <property type="match status" value="1"/>
</dbReference>
<keyword evidence="3" id="KW-0677">Repeat</keyword>
<dbReference type="Proteomes" id="UP000001593">
    <property type="component" value="Unassembled WGS sequence"/>
</dbReference>
<evidence type="ECO:0000259" key="10">
    <source>
        <dbReference type="PROSITE" id="PS50023"/>
    </source>
</evidence>
<dbReference type="Gene3D" id="2.30.30.40">
    <property type="entry name" value="SH3 Domains"/>
    <property type="match status" value="1"/>
</dbReference>